<evidence type="ECO:0000256" key="7">
    <source>
        <dbReference type="PROSITE-ProRule" id="PRU10141"/>
    </source>
</evidence>
<feature type="transmembrane region" description="Helical" evidence="9">
    <location>
        <begin position="549"/>
        <end position="568"/>
    </location>
</feature>
<comment type="caution">
    <text evidence="11">The sequence shown here is derived from an EMBL/GenBank/DDBJ whole genome shotgun (WGS) entry which is preliminary data.</text>
</comment>
<dbReference type="PROSITE" id="PS00108">
    <property type="entry name" value="PROTEIN_KINASE_ST"/>
    <property type="match status" value="1"/>
</dbReference>
<evidence type="ECO:0000259" key="10">
    <source>
        <dbReference type="PROSITE" id="PS50011"/>
    </source>
</evidence>
<dbReference type="SMART" id="SM00220">
    <property type="entry name" value="S_TKc"/>
    <property type="match status" value="1"/>
</dbReference>
<evidence type="ECO:0000256" key="8">
    <source>
        <dbReference type="SAM" id="MobiDB-lite"/>
    </source>
</evidence>
<proteinExistence type="predicted"/>
<dbReference type="Gene3D" id="1.10.510.10">
    <property type="entry name" value="Transferase(Phosphotransferase) domain 1"/>
    <property type="match status" value="1"/>
</dbReference>
<keyword evidence="9" id="KW-0472">Membrane</keyword>
<evidence type="ECO:0000256" key="4">
    <source>
        <dbReference type="ARBA" id="ARBA00022741"/>
    </source>
</evidence>
<dbReference type="EMBL" id="JACDUR010000006">
    <property type="protein sequence ID" value="MBA2894434.1"/>
    <property type="molecule type" value="Genomic_DNA"/>
</dbReference>
<evidence type="ECO:0000256" key="9">
    <source>
        <dbReference type="SAM" id="Phobius"/>
    </source>
</evidence>
<dbReference type="EC" id="2.7.11.1" evidence="1"/>
<dbReference type="GO" id="GO:0004674">
    <property type="term" value="F:protein serine/threonine kinase activity"/>
    <property type="evidence" value="ECO:0007669"/>
    <property type="project" value="UniProtKB-KW"/>
</dbReference>
<reference evidence="11 12" key="1">
    <citation type="submission" date="2020-07" db="EMBL/GenBank/DDBJ databases">
        <title>Genomic Encyclopedia of Type Strains, Phase IV (KMG-IV): sequencing the most valuable type-strain genomes for metagenomic binning, comparative biology and taxonomic classification.</title>
        <authorList>
            <person name="Goeker M."/>
        </authorList>
    </citation>
    <scope>NUCLEOTIDE SEQUENCE [LARGE SCALE GENOMIC DNA]</scope>
    <source>
        <strain evidence="11 12">DSM 45533</strain>
    </source>
</reference>
<dbReference type="PANTHER" id="PTHR43289">
    <property type="entry name" value="MITOGEN-ACTIVATED PROTEIN KINASE KINASE KINASE 20-RELATED"/>
    <property type="match status" value="1"/>
</dbReference>
<dbReference type="RefSeq" id="WP_181613203.1">
    <property type="nucleotide sequence ID" value="NZ_BAABAM010000004.1"/>
</dbReference>
<feature type="transmembrane region" description="Helical" evidence="9">
    <location>
        <begin position="464"/>
        <end position="487"/>
    </location>
</feature>
<evidence type="ECO:0000256" key="1">
    <source>
        <dbReference type="ARBA" id="ARBA00012513"/>
    </source>
</evidence>
<dbReference type="PROSITE" id="PS00107">
    <property type="entry name" value="PROTEIN_KINASE_ATP"/>
    <property type="match status" value="1"/>
</dbReference>
<dbReference type="InterPro" id="IPR000719">
    <property type="entry name" value="Prot_kinase_dom"/>
</dbReference>
<evidence type="ECO:0000313" key="11">
    <source>
        <dbReference type="EMBL" id="MBA2894434.1"/>
    </source>
</evidence>
<dbReference type="CDD" id="cd14014">
    <property type="entry name" value="STKc_PknB_like"/>
    <property type="match status" value="1"/>
</dbReference>
<evidence type="ECO:0000313" key="12">
    <source>
        <dbReference type="Proteomes" id="UP000530928"/>
    </source>
</evidence>
<evidence type="ECO:0000256" key="6">
    <source>
        <dbReference type="ARBA" id="ARBA00022840"/>
    </source>
</evidence>
<dbReference type="PROSITE" id="PS50011">
    <property type="entry name" value="PROTEIN_KINASE_DOM"/>
    <property type="match status" value="1"/>
</dbReference>
<evidence type="ECO:0000256" key="3">
    <source>
        <dbReference type="ARBA" id="ARBA00022679"/>
    </source>
</evidence>
<dbReference type="InterPro" id="IPR008271">
    <property type="entry name" value="Ser/Thr_kinase_AS"/>
</dbReference>
<dbReference type="Pfam" id="PF00069">
    <property type="entry name" value="Pkinase"/>
    <property type="match status" value="1"/>
</dbReference>
<keyword evidence="3" id="KW-0808">Transferase</keyword>
<keyword evidence="4 7" id="KW-0547">Nucleotide-binding</keyword>
<dbReference type="Gene3D" id="3.30.200.20">
    <property type="entry name" value="Phosphorylase Kinase, domain 1"/>
    <property type="match status" value="1"/>
</dbReference>
<dbReference type="InterPro" id="IPR017441">
    <property type="entry name" value="Protein_kinase_ATP_BS"/>
</dbReference>
<dbReference type="PANTHER" id="PTHR43289:SF6">
    <property type="entry name" value="SERINE_THREONINE-PROTEIN KINASE NEKL-3"/>
    <property type="match status" value="1"/>
</dbReference>
<dbReference type="Proteomes" id="UP000530928">
    <property type="component" value="Unassembled WGS sequence"/>
</dbReference>
<feature type="compositionally biased region" description="Basic and acidic residues" evidence="8">
    <location>
        <begin position="350"/>
        <end position="403"/>
    </location>
</feature>
<dbReference type="GO" id="GO:0005524">
    <property type="term" value="F:ATP binding"/>
    <property type="evidence" value="ECO:0007669"/>
    <property type="project" value="UniProtKB-UniRule"/>
</dbReference>
<feature type="region of interest" description="Disordered" evidence="8">
    <location>
        <begin position="296"/>
        <end position="426"/>
    </location>
</feature>
<gene>
    <name evidence="11" type="ORF">HNR30_005806</name>
</gene>
<keyword evidence="12" id="KW-1185">Reference proteome</keyword>
<feature type="binding site" evidence="7">
    <location>
        <position position="42"/>
    </location>
    <ligand>
        <name>ATP</name>
        <dbReference type="ChEBI" id="CHEBI:30616"/>
    </ligand>
</feature>
<keyword evidence="9" id="KW-0812">Transmembrane</keyword>
<evidence type="ECO:0000256" key="2">
    <source>
        <dbReference type="ARBA" id="ARBA00022527"/>
    </source>
</evidence>
<accession>A0A7W0CNR7</accession>
<protein>
    <recommendedName>
        <fullName evidence="1">non-specific serine/threonine protein kinase</fullName>
        <ecNumber evidence="1">2.7.11.1</ecNumber>
    </recommendedName>
</protein>
<evidence type="ECO:0000256" key="5">
    <source>
        <dbReference type="ARBA" id="ARBA00022777"/>
    </source>
</evidence>
<keyword evidence="6 7" id="KW-0067">ATP-binding</keyword>
<dbReference type="SUPFAM" id="SSF56112">
    <property type="entry name" value="Protein kinase-like (PK-like)"/>
    <property type="match status" value="1"/>
</dbReference>
<keyword evidence="2" id="KW-0723">Serine/threonine-protein kinase</keyword>
<dbReference type="InterPro" id="IPR011009">
    <property type="entry name" value="Kinase-like_dom_sf"/>
</dbReference>
<name>A0A7W0CNR7_9ACTN</name>
<feature type="transmembrane region" description="Helical" evidence="9">
    <location>
        <begin position="574"/>
        <end position="590"/>
    </location>
</feature>
<feature type="domain" description="Protein kinase" evidence="10">
    <location>
        <begin position="13"/>
        <end position="276"/>
    </location>
</feature>
<organism evidence="11 12">
    <name type="scientific">Nonomuraea soli</name>
    <dbReference type="NCBI Taxonomy" id="1032476"/>
    <lineage>
        <taxon>Bacteria</taxon>
        <taxon>Bacillati</taxon>
        <taxon>Actinomycetota</taxon>
        <taxon>Actinomycetes</taxon>
        <taxon>Streptosporangiales</taxon>
        <taxon>Streptosporangiaceae</taxon>
        <taxon>Nonomuraea</taxon>
    </lineage>
</organism>
<keyword evidence="5" id="KW-0418">Kinase</keyword>
<dbReference type="AlphaFoldDB" id="A0A7W0CNR7"/>
<keyword evidence="9" id="KW-1133">Transmembrane helix</keyword>
<sequence length="597" mass="62823">MPESTPPSVGGRYRLSEELGRGGMGVVWSAHDEVLDRAVALKQVLLPDWVAAKEREQAFTRVLREARSAARLRHPGVITIHDVVMHEGSPWIVMELLPAESLHEVVDRWGPLTEDVAVEIGVKLLDALHAAHAVGITHRDVKPGNVLLLDDGGVVLTDFGVAHVADSPTITGTGMLLGSPAFMAPERLEGRPATAASDLWALGATLYTAVEGDPPYRGPTPVAVLASILMSEPRPMERADRLRGVIAGLMAKDPGERMDFSTARAALVRAGGHPEVTGSRALADLVRLADEAEARGGLGTSSSGWFRSPAVDHSTAGRTSAPHRTGTGWEARGADMRRAPADQAPSDQTPDVHGHGSGVHERGSGVHERGSGVHERGSGVHERGSGVHEDRRRHSGSSHHDDDAGPFTHHLGADLEHGAPDGLAPRDTGTWRAPLAGVGAALTLVGLAGYSLPRLLRQLSVDGVAFSPLLATAVMTTGLTLVALCVRGDLLSGNRVAEWALRLLPLVALQASVTDWLGAQPTAPTSHILLAAWSGAVAARAWMIAKPPAAALGTAAVGFTLAAMAQANHLKPEVVAISWFLTVLWMIWAARRTSAGV</sequence>